<organism evidence="2 3">
    <name type="scientific">Acinetobacter courvalinii</name>
    <dbReference type="NCBI Taxonomy" id="280147"/>
    <lineage>
        <taxon>Bacteria</taxon>
        <taxon>Pseudomonadati</taxon>
        <taxon>Pseudomonadota</taxon>
        <taxon>Gammaproteobacteria</taxon>
        <taxon>Moraxellales</taxon>
        <taxon>Moraxellaceae</taxon>
        <taxon>Acinetobacter</taxon>
    </lineage>
</organism>
<dbReference type="InterPro" id="IPR001279">
    <property type="entry name" value="Metallo-B-lactamas"/>
</dbReference>
<dbReference type="CDD" id="cd07709">
    <property type="entry name" value="flavodiiron_proteins_MBL-fold"/>
    <property type="match status" value="1"/>
</dbReference>
<comment type="caution">
    <text evidence="2">The sequence shown here is derived from an EMBL/GenBank/DDBJ whole genome shotgun (WGS) entry which is preliminary data.</text>
</comment>
<dbReference type="InterPro" id="IPR036866">
    <property type="entry name" value="RibonucZ/Hydroxyglut_hydro"/>
</dbReference>
<keyword evidence="3" id="KW-1185">Reference proteome</keyword>
<dbReference type="PATRIC" id="fig|1217698.3.peg.632"/>
<dbReference type="PANTHER" id="PTHR43041">
    <property type="entry name" value="HYDROLASE, METALLO-BETA-LACTAMASE SUPERFAMILY"/>
    <property type="match status" value="1"/>
</dbReference>
<accession>N9Q2M6</accession>
<dbReference type="Pfam" id="PF19583">
    <property type="entry name" value="ODP"/>
    <property type="match status" value="1"/>
</dbReference>
<reference evidence="2 3" key="1">
    <citation type="submission" date="2013-02" db="EMBL/GenBank/DDBJ databases">
        <title>The Genome Sequence of Acinetobacter sp. NIPH 3623.</title>
        <authorList>
            <consortium name="The Broad Institute Genome Sequencing Platform"/>
            <consortium name="The Broad Institute Genome Sequencing Center for Infectious Disease"/>
            <person name="Cerqueira G."/>
            <person name="Feldgarden M."/>
            <person name="Courvalin P."/>
            <person name="Perichon B."/>
            <person name="Grillot-Courvalin C."/>
            <person name="Clermont D."/>
            <person name="Rocha E."/>
            <person name="Yoon E.-J."/>
            <person name="Nemec A."/>
            <person name="Walker B."/>
            <person name="Young S.K."/>
            <person name="Zeng Q."/>
            <person name="Gargeya S."/>
            <person name="Fitzgerald M."/>
            <person name="Haas B."/>
            <person name="Abouelleil A."/>
            <person name="Alvarado L."/>
            <person name="Arachchi H.M."/>
            <person name="Berlin A.M."/>
            <person name="Chapman S.B."/>
            <person name="Dewar J."/>
            <person name="Goldberg J."/>
            <person name="Griggs A."/>
            <person name="Gujja S."/>
            <person name="Hansen M."/>
            <person name="Howarth C."/>
            <person name="Imamovic A."/>
            <person name="Larimer J."/>
            <person name="McCowan C."/>
            <person name="Murphy C."/>
            <person name="Neiman D."/>
            <person name="Pearson M."/>
            <person name="Priest M."/>
            <person name="Roberts A."/>
            <person name="Saif S."/>
            <person name="Shea T."/>
            <person name="Sisk P."/>
            <person name="Sykes S."/>
            <person name="Wortman J."/>
            <person name="Nusbaum C."/>
            <person name="Birren B."/>
        </authorList>
    </citation>
    <scope>NUCLEOTIDE SEQUENCE [LARGE SCALE GENOMIC DNA]</scope>
    <source>
        <strain evidence="2 3">NIPH 3623</strain>
    </source>
</reference>
<evidence type="ECO:0000313" key="2">
    <source>
        <dbReference type="EMBL" id="ENX40013.1"/>
    </source>
</evidence>
<sequence length="284" mass="32214">MELKNISYLKNFSGVVMSFERTTSQILFDNGTHKCISFTSLVKGEGIQANQFLIIDHDRAAVLDPGGDLTYVPLTMELNRYTKLKNLDYVMASHQDPDIITSMPRWLVYTDAKVVASKLWARFLPHLNSAFMSDRMKGNWEERLIELSDTGQVIPLGEASILAVPAHFLHSVGNFQFYDPTAKILFSGDMGASIVEDASLPITDFDAHIKKMKGFHQRYMCSNKVIRLWVNMVRQMDLEMIVPQHGTAFVGKAMINQFLDWIETLECGVDLMNEYVFSLPAEMS</sequence>
<evidence type="ECO:0000259" key="1">
    <source>
        <dbReference type="SMART" id="SM00849"/>
    </source>
</evidence>
<dbReference type="PANTHER" id="PTHR43041:SF1">
    <property type="entry name" value="METALLO-BETA-LACTAMASE DOMAIN-CONTAINING PROTEIN"/>
    <property type="match status" value="1"/>
</dbReference>
<dbReference type="HOGENOM" id="CLU_066633_0_0_6"/>
<dbReference type="AlphaFoldDB" id="N9Q2M6"/>
<evidence type="ECO:0000313" key="3">
    <source>
        <dbReference type="Proteomes" id="UP000013200"/>
    </source>
</evidence>
<proteinExistence type="predicted"/>
<dbReference type="InterPro" id="IPR045761">
    <property type="entry name" value="ODP_dom"/>
</dbReference>
<dbReference type="Proteomes" id="UP000013200">
    <property type="component" value="Unassembled WGS sequence"/>
</dbReference>
<dbReference type="SMART" id="SM00849">
    <property type="entry name" value="Lactamase_B"/>
    <property type="match status" value="1"/>
</dbReference>
<feature type="domain" description="Metallo-beta-lactamase" evidence="1">
    <location>
        <begin position="48"/>
        <end position="245"/>
    </location>
</feature>
<dbReference type="STRING" id="1217698.F888_00652"/>
<dbReference type="Gene3D" id="3.60.15.10">
    <property type="entry name" value="Ribonuclease Z/Hydroxyacylglutathione hydrolase-like"/>
    <property type="match status" value="1"/>
</dbReference>
<gene>
    <name evidence="2" type="ORF">F888_00652</name>
</gene>
<name>N9Q2M6_9GAMM</name>
<dbReference type="EMBL" id="APSA01000003">
    <property type="protein sequence ID" value="ENX40013.1"/>
    <property type="molecule type" value="Genomic_DNA"/>
</dbReference>
<protein>
    <recommendedName>
        <fullName evidence="1">Metallo-beta-lactamase domain-containing protein</fullName>
    </recommendedName>
</protein>
<dbReference type="SUPFAM" id="SSF56281">
    <property type="entry name" value="Metallo-hydrolase/oxidoreductase"/>
    <property type="match status" value="1"/>
</dbReference>